<keyword evidence="1" id="KW-1133">Transmembrane helix</keyword>
<organism evidence="2 3">
    <name type="scientific">Microbacterium lacus</name>
    <dbReference type="NCBI Taxonomy" id="415217"/>
    <lineage>
        <taxon>Bacteria</taxon>
        <taxon>Bacillati</taxon>
        <taxon>Actinomycetota</taxon>
        <taxon>Actinomycetes</taxon>
        <taxon>Micrococcales</taxon>
        <taxon>Microbacteriaceae</taxon>
        <taxon>Microbacterium</taxon>
    </lineage>
</organism>
<evidence type="ECO:0000313" key="2">
    <source>
        <dbReference type="EMBL" id="GAA1685312.1"/>
    </source>
</evidence>
<name>A0ABP4TBA6_9MICO</name>
<protein>
    <recommendedName>
        <fullName evidence="4">DUF1707 domain-containing protein</fullName>
    </recommendedName>
</protein>
<reference evidence="3" key="1">
    <citation type="journal article" date="2019" name="Int. J. Syst. Evol. Microbiol.">
        <title>The Global Catalogue of Microorganisms (GCM) 10K type strain sequencing project: providing services to taxonomists for standard genome sequencing and annotation.</title>
        <authorList>
            <consortium name="The Broad Institute Genomics Platform"/>
            <consortium name="The Broad Institute Genome Sequencing Center for Infectious Disease"/>
            <person name="Wu L."/>
            <person name="Ma J."/>
        </authorList>
    </citation>
    <scope>NUCLEOTIDE SEQUENCE [LARGE SCALE GENOMIC DNA]</scope>
    <source>
        <strain evidence="3">JCM 15575</strain>
    </source>
</reference>
<keyword evidence="1" id="KW-0812">Transmembrane</keyword>
<comment type="caution">
    <text evidence="2">The sequence shown here is derived from an EMBL/GenBank/DDBJ whole genome shotgun (WGS) entry which is preliminary data.</text>
</comment>
<sequence>MAFSEASAARTEASDLEGQARDARMIDINLYTQWVLAGADDDPALADYIQERFSPELAVAFQAWQADGMQERGPFAMDEYVAPGSTEAAAKTKKADELQASALELNDKGDSYSLMTVLFALVLFLAAIAQRGISLLASRIVLGLAGAIALGGLVVLFTFPVRF</sequence>
<accession>A0ABP4TBA6</accession>
<keyword evidence="1" id="KW-0472">Membrane</keyword>
<evidence type="ECO:0000256" key="1">
    <source>
        <dbReference type="SAM" id="Phobius"/>
    </source>
</evidence>
<feature type="transmembrane region" description="Helical" evidence="1">
    <location>
        <begin position="111"/>
        <end position="129"/>
    </location>
</feature>
<evidence type="ECO:0008006" key="4">
    <source>
        <dbReference type="Google" id="ProtNLM"/>
    </source>
</evidence>
<dbReference type="EMBL" id="BAAAPK010000002">
    <property type="protein sequence ID" value="GAA1685312.1"/>
    <property type="molecule type" value="Genomic_DNA"/>
</dbReference>
<gene>
    <name evidence="2" type="ORF">GCM10009807_31430</name>
</gene>
<keyword evidence="3" id="KW-1185">Reference proteome</keyword>
<evidence type="ECO:0000313" key="3">
    <source>
        <dbReference type="Proteomes" id="UP001500596"/>
    </source>
</evidence>
<dbReference type="Proteomes" id="UP001500596">
    <property type="component" value="Unassembled WGS sequence"/>
</dbReference>
<proteinExistence type="predicted"/>
<feature type="transmembrane region" description="Helical" evidence="1">
    <location>
        <begin position="141"/>
        <end position="161"/>
    </location>
</feature>